<evidence type="ECO:0000313" key="3">
    <source>
        <dbReference type="Proteomes" id="UP000255534"/>
    </source>
</evidence>
<dbReference type="GO" id="GO:0016787">
    <property type="term" value="F:hydrolase activity"/>
    <property type="evidence" value="ECO:0007669"/>
    <property type="project" value="UniProtKB-KW"/>
</dbReference>
<evidence type="ECO:0000256" key="1">
    <source>
        <dbReference type="ARBA" id="ARBA00022723"/>
    </source>
</evidence>
<reference evidence="2 3" key="1">
    <citation type="submission" date="2018-06" db="EMBL/GenBank/DDBJ databases">
        <authorList>
            <consortium name="Pathogen Informatics"/>
            <person name="Doyle S."/>
        </authorList>
    </citation>
    <scope>NUCLEOTIDE SEQUENCE [LARGE SCALE GENOMIC DNA]</scope>
    <source>
        <strain evidence="2 3">NCTC5798</strain>
    </source>
</reference>
<name>A0A379UYB1_SALET</name>
<evidence type="ECO:0000313" key="2">
    <source>
        <dbReference type="EMBL" id="SUG73035.1"/>
    </source>
</evidence>
<dbReference type="AlphaFoldDB" id="A0A379UYB1"/>
<dbReference type="Gene3D" id="3.40.50.1000">
    <property type="entry name" value="HAD superfamily/HAD-like"/>
    <property type="match status" value="1"/>
</dbReference>
<dbReference type="InterPro" id="IPR023214">
    <property type="entry name" value="HAD_sf"/>
</dbReference>
<sequence>MLHAANAMKVNVEKCILVDDSSAGAQSGIAAGMEVFYFCADPHNKPIDHPNVTTFTDLAQLPGLWKARGWEITR</sequence>
<proteinExistence type="predicted"/>
<dbReference type="Proteomes" id="UP000255534">
    <property type="component" value="Unassembled WGS sequence"/>
</dbReference>
<keyword evidence="2" id="KW-0378">Hydrolase</keyword>
<dbReference type="SUPFAM" id="SSF56784">
    <property type="entry name" value="HAD-like"/>
    <property type="match status" value="1"/>
</dbReference>
<dbReference type="EC" id="3.1.3.-" evidence="2"/>
<gene>
    <name evidence="2" type="ORF">NCTC5798_04267</name>
</gene>
<keyword evidence="1" id="KW-0479">Metal-binding</keyword>
<dbReference type="InterPro" id="IPR036412">
    <property type="entry name" value="HAD-like_sf"/>
</dbReference>
<organism evidence="2 3">
    <name type="scientific">Salmonella enterica I</name>
    <dbReference type="NCBI Taxonomy" id="59201"/>
    <lineage>
        <taxon>Bacteria</taxon>
        <taxon>Pseudomonadati</taxon>
        <taxon>Pseudomonadota</taxon>
        <taxon>Gammaproteobacteria</taxon>
        <taxon>Enterobacterales</taxon>
        <taxon>Enterobacteriaceae</taxon>
        <taxon>Salmonella</taxon>
    </lineage>
</organism>
<protein>
    <submittedName>
        <fullName evidence="2">6-phosphogluconate phosphatase</fullName>
        <ecNumber evidence="2">3.1.3.-</ecNumber>
    </submittedName>
</protein>
<dbReference type="GO" id="GO:0046872">
    <property type="term" value="F:metal ion binding"/>
    <property type="evidence" value="ECO:0007669"/>
    <property type="project" value="UniProtKB-KW"/>
</dbReference>
<dbReference type="EMBL" id="UGXK01000001">
    <property type="protein sequence ID" value="SUG73035.1"/>
    <property type="molecule type" value="Genomic_DNA"/>
</dbReference>
<accession>A0A379UYB1</accession>